<keyword evidence="3" id="KW-0813">Transport</keyword>
<dbReference type="InterPro" id="IPR013525">
    <property type="entry name" value="ABC2_TM"/>
</dbReference>
<evidence type="ECO:0000256" key="7">
    <source>
        <dbReference type="ARBA" id="ARBA00023136"/>
    </source>
</evidence>
<reference evidence="13" key="2">
    <citation type="submission" date="2016-12" db="EMBL/GenBank/DDBJ databases">
        <title>Whole genome sequencing of Sphingomonas sp. ABOJV.</title>
        <authorList>
            <person name="Conlan S."/>
            <person name="Thomas P.J."/>
            <person name="Mullikin J."/>
            <person name="Palmore T.N."/>
            <person name="Frank K.M."/>
            <person name="Segre J.A."/>
        </authorList>
    </citation>
    <scope>NUCLEOTIDE SEQUENCE [LARGE SCALE GENOMIC DNA]</scope>
    <source>
        <strain evidence="13">ABOJV</strain>
    </source>
</reference>
<dbReference type="Proteomes" id="UP000286681">
    <property type="component" value="Unassembled WGS sequence"/>
</dbReference>
<dbReference type="EMBL" id="CP018820">
    <property type="protein sequence ID" value="APR51349.1"/>
    <property type="molecule type" value="Genomic_DNA"/>
</dbReference>
<evidence type="ECO:0000256" key="2">
    <source>
        <dbReference type="ARBA" id="ARBA00007783"/>
    </source>
</evidence>
<evidence type="ECO:0000259" key="9">
    <source>
        <dbReference type="PROSITE" id="PS51012"/>
    </source>
</evidence>
<dbReference type="PANTHER" id="PTHR30294">
    <property type="entry name" value="MEMBRANE COMPONENT OF ABC TRANSPORTER YHHJ-RELATED"/>
    <property type="match status" value="1"/>
</dbReference>
<dbReference type="OrthoDB" id="9784671at2"/>
<proteinExistence type="inferred from homology"/>
<dbReference type="STRING" id="93064.BRX40_01920"/>
<dbReference type="GO" id="GO:0140359">
    <property type="term" value="F:ABC-type transporter activity"/>
    <property type="evidence" value="ECO:0007669"/>
    <property type="project" value="InterPro"/>
</dbReference>
<dbReference type="GO" id="GO:0005886">
    <property type="term" value="C:plasma membrane"/>
    <property type="evidence" value="ECO:0007669"/>
    <property type="project" value="UniProtKB-SubCell"/>
</dbReference>
<dbReference type="Gene3D" id="3.40.1710.10">
    <property type="entry name" value="abc type-2 transporter like domain"/>
    <property type="match status" value="1"/>
</dbReference>
<evidence type="ECO:0000256" key="6">
    <source>
        <dbReference type="ARBA" id="ARBA00022989"/>
    </source>
</evidence>
<keyword evidence="6 8" id="KW-1133">Transmembrane helix</keyword>
<keyword evidence="7 8" id="KW-0472">Membrane</keyword>
<dbReference type="InterPro" id="IPR051449">
    <property type="entry name" value="ABC-2_transporter_component"/>
</dbReference>
<name>A0A1L6J604_9SPHN</name>
<keyword evidence="4" id="KW-1003">Cell membrane</keyword>
<reference evidence="14 15" key="3">
    <citation type="submission" date="2018-07" db="EMBL/GenBank/DDBJ databases">
        <title>Genomic and Epidemiologic Investigation of an Indolent Hospital Outbreak.</title>
        <authorList>
            <person name="Johnson R.C."/>
            <person name="Deming C."/>
            <person name="Conlan S."/>
            <person name="Zellmer C.J."/>
            <person name="Michelin A.V."/>
            <person name="Lee-Lin S."/>
            <person name="Thomas P.J."/>
            <person name="Park M."/>
            <person name="Weingarten R.A."/>
            <person name="Less J."/>
            <person name="Dekker J.P."/>
            <person name="Frank K.M."/>
            <person name="Musser K.A."/>
            <person name="Mcquiston J.R."/>
            <person name="Henderson D.K."/>
            <person name="Lau A.F."/>
            <person name="Palmore T.N."/>
            <person name="Segre J.A."/>
        </authorList>
    </citation>
    <scope>NUCLEOTIDE SEQUENCE [LARGE SCALE GENOMIC DNA]</scope>
    <source>
        <strain evidence="12 15">SK-CDC1_0717</strain>
        <strain evidence="11 14">SK-NIH.Env10_0317</strain>
    </source>
</reference>
<organism evidence="10 13">
    <name type="scientific">Sphingomonas koreensis</name>
    <dbReference type="NCBI Taxonomy" id="93064"/>
    <lineage>
        <taxon>Bacteria</taxon>
        <taxon>Pseudomonadati</taxon>
        <taxon>Pseudomonadota</taxon>
        <taxon>Alphaproteobacteria</taxon>
        <taxon>Sphingomonadales</taxon>
        <taxon>Sphingomonadaceae</taxon>
        <taxon>Sphingomonas</taxon>
    </lineage>
</organism>
<comment type="similarity">
    <text evidence="2">Belongs to the ABC-2 integral membrane protein family.</text>
</comment>
<dbReference type="Proteomes" id="UP000287746">
    <property type="component" value="Unassembled WGS sequence"/>
</dbReference>
<dbReference type="InterPro" id="IPR047817">
    <property type="entry name" value="ABC2_TM_bact-type"/>
</dbReference>
<keyword evidence="5 8" id="KW-0812">Transmembrane</keyword>
<evidence type="ECO:0000313" key="12">
    <source>
        <dbReference type="EMBL" id="RSY90739.1"/>
    </source>
</evidence>
<keyword evidence="13" id="KW-1185">Reference proteome</keyword>
<dbReference type="EMBL" id="QQWO01000004">
    <property type="protein sequence ID" value="RSV05423.1"/>
    <property type="molecule type" value="Genomic_DNA"/>
</dbReference>
<feature type="transmembrane region" description="Helical" evidence="8">
    <location>
        <begin position="178"/>
        <end position="201"/>
    </location>
</feature>
<evidence type="ECO:0000313" key="11">
    <source>
        <dbReference type="EMBL" id="RSV05423.1"/>
    </source>
</evidence>
<feature type="transmembrane region" description="Helical" evidence="8">
    <location>
        <begin position="222"/>
        <end position="247"/>
    </location>
</feature>
<evidence type="ECO:0000256" key="4">
    <source>
        <dbReference type="ARBA" id="ARBA00022475"/>
    </source>
</evidence>
<feature type="transmembrane region" description="Helical" evidence="8">
    <location>
        <begin position="21"/>
        <end position="41"/>
    </location>
</feature>
<comment type="subcellular location">
    <subcellularLocation>
        <location evidence="1">Cell membrane</location>
        <topology evidence="1">Multi-pass membrane protein</topology>
    </subcellularLocation>
</comment>
<evidence type="ECO:0000256" key="8">
    <source>
        <dbReference type="SAM" id="Phobius"/>
    </source>
</evidence>
<dbReference type="GeneID" id="44131304"/>
<evidence type="ECO:0000313" key="15">
    <source>
        <dbReference type="Proteomes" id="UP000287746"/>
    </source>
</evidence>
<protein>
    <submittedName>
        <fullName evidence="11">ABC transporter permease</fullName>
    </submittedName>
</protein>
<dbReference type="KEGG" id="skr:BRX40_01920"/>
<gene>
    <name evidence="10" type="ORF">BRX40_01920</name>
    <name evidence="11" type="ORF">CA257_05525</name>
    <name evidence="12" type="ORF">DAH66_01880</name>
</gene>
<dbReference type="PANTHER" id="PTHR30294:SF44">
    <property type="entry name" value="MULTIDRUG ABC TRANSPORTER PERMEASE YBHR-RELATED"/>
    <property type="match status" value="1"/>
</dbReference>
<accession>A0A1L6J604</accession>
<dbReference type="AlphaFoldDB" id="A0A1L6J604"/>
<feature type="transmembrane region" description="Helical" evidence="8">
    <location>
        <begin position="289"/>
        <end position="311"/>
    </location>
</feature>
<reference evidence="10" key="1">
    <citation type="submission" date="2016-12" db="EMBL/GenBank/DDBJ databases">
        <title>Whole genome sequencing of Sphingomonas koreensis.</title>
        <authorList>
            <person name="Conlan S."/>
            <person name="Thomas P.J."/>
            <person name="Mullikin J."/>
            <person name="Palmore T.N."/>
            <person name="Frank K.M."/>
            <person name="Segre J.A."/>
        </authorList>
    </citation>
    <scope>NUCLEOTIDE SEQUENCE</scope>
    <source>
        <strain evidence="10">ABOJV</strain>
    </source>
</reference>
<dbReference type="EMBL" id="QQYZ01000001">
    <property type="protein sequence ID" value="RSY90739.1"/>
    <property type="molecule type" value="Genomic_DNA"/>
</dbReference>
<evidence type="ECO:0000313" key="13">
    <source>
        <dbReference type="Proteomes" id="UP000185161"/>
    </source>
</evidence>
<dbReference type="PROSITE" id="PS51012">
    <property type="entry name" value="ABC_TM2"/>
    <property type="match status" value="1"/>
</dbReference>
<sequence>MWNRLRTLVIKELQAILRDPAALRLLIMPVMLQTLLFPFAATLDVRNASVAVLNQDSGAAATEIVQRLGAADAFGQVRQVESEGELRDLIDRQQVLLALRFQPSFSRDIARGETASVQVIGDGRRSNSAQLAQGYVDQIIRGYGAEIAADASARGPLASGGAQVVVRNWYNPNLEGRWVIVTSMVAIMTTIGALITTALSVAREREQGTLDQVLVSPLSPALIMLGKMIPAVIIACVQATAITIIAINLFGVPFTGSLFVLYVGMLLYAIALCGFGLFISAISATQQQAFLGVFTFMMPAILLSGFIAPVANMPVWLQWVSWIDPLRHFIVVVKGVFLKGSGFVALFPSLWPIALIAVLTLTTAYVIFRRGTA</sequence>
<feature type="transmembrane region" description="Helical" evidence="8">
    <location>
        <begin position="349"/>
        <end position="368"/>
    </location>
</feature>
<feature type="transmembrane region" description="Helical" evidence="8">
    <location>
        <begin position="259"/>
        <end position="282"/>
    </location>
</feature>
<evidence type="ECO:0000313" key="10">
    <source>
        <dbReference type="EMBL" id="APR51349.1"/>
    </source>
</evidence>
<evidence type="ECO:0000256" key="5">
    <source>
        <dbReference type="ARBA" id="ARBA00022692"/>
    </source>
</evidence>
<dbReference type="Proteomes" id="UP000185161">
    <property type="component" value="Chromosome"/>
</dbReference>
<evidence type="ECO:0000256" key="3">
    <source>
        <dbReference type="ARBA" id="ARBA00022448"/>
    </source>
</evidence>
<dbReference type="Pfam" id="PF12698">
    <property type="entry name" value="ABC2_membrane_3"/>
    <property type="match status" value="1"/>
</dbReference>
<dbReference type="RefSeq" id="WP_075150496.1">
    <property type="nucleotide sequence ID" value="NZ_CP018820.1"/>
</dbReference>
<evidence type="ECO:0000313" key="14">
    <source>
        <dbReference type="Proteomes" id="UP000286681"/>
    </source>
</evidence>
<feature type="domain" description="ABC transmembrane type-2" evidence="9">
    <location>
        <begin position="129"/>
        <end position="371"/>
    </location>
</feature>
<evidence type="ECO:0000256" key="1">
    <source>
        <dbReference type="ARBA" id="ARBA00004651"/>
    </source>
</evidence>